<evidence type="ECO:0000259" key="3">
    <source>
        <dbReference type="PROSITE" id="PS51677"/>
    </source>
</evidence>
<dbReference type="PANTHER" id="PTHR10587:SF133">
    <property type="entry name" value="CHITIN DEACETYLASE 1-RELATED"/>
    <property type="match status" value="1"/>
</dbReference>
<reference evidence="4" key="1">
    <citation type="submission" date="2021-04" db="EMBL/GenBank/DDBJ databases">
        <authorList>
            <person name="Rodrigo-Torres L."/>
            <person name="Arahal R. D."/>
            <person name="Lucena T."/>
        </authorList>
    </citation>
    <scope>NUCLEOTIDE SEQUENCE</scope>
    <source>
        <strain evidence="4">CECT 9275</strain>
    </source>
</reference>
<proteinExistence type="predicted"/>
<keyword evidence="5" id="KW-1185">Reference proteome</keyword>
<evidence type="ECO:0000313" key="5">
    <source>
        <dbReference type="Proteomes" id="UP000680038"/>
    </source>
</evidence>
<evidence type="ECO:0000256" key="1">
    <source>
        <dbReference type="ARBA" id="ARBA00022723"/>
    </source>
</evidence>
<keyword evidence="2" id="KW-0378">Hydrolase</keyword>
<dbReference type="SUPFAM" id="SSF88713">
    <property type="entry name" value="Glycoside hydrolase/deacetylase"/>
    <property type="match status" value="1"/>
</dbReference>
<dbReference type="Proteomes" id="UP000680038">
    <property type="component" value="Unassembled WGS sequence"/>
</dbReference>
<feature type="domain" description="NodB homology" evidence="3">
    <location>
        <begin position="22"/>
        <end position="250"/>
    </location>
</feature>
<dbReference type="PANTHER" id="PTHR10587">
    <property type="entry name" value="GLYCOSYL TRANSFERASE-RELATED"/>
    <property type="match status" value="1"/>
</dbReference>
<organism evidence="4 5">
    <name type="scientific">Dyadobacter helix</name>
    <dbReference type="NCBI Taxonomy" id="2822344"/>
    <lineage>
        <taxon>Bacteria</taxon>
        <taxon>Pseudomonadati</taxon>
        <taxon>Bacteroidota</taxon>
        <taxon>Cytophagia</taxon>
        <taxon>Cytophagales</taxon>
        <taxon>Spirosomataceae</taxon>
        <taxon>Dyadobacter</taxon>
    </lineage>
</organism>
<dbReference type="InterPro" id="IPR050248">
    <property type="entry name" value="Polysacc_deacetylase_ArnD"/>
</dbReference>
<protein>
    <recommendedName>
        <fullName evidence="3">NodB homology domain-containing protein</fullName>
    </recommendedName>
</protein>
<dbReference type="InterPro" id="IPR002509">
    <property type="entry name" value="NODB_dom"/>
</dbReference>
<dbReference type="PROSITE" id="PS51677">
    <property type="entry name" value="NODB"/>
    <property type="match status" value="1"/>
</dbReference>
<evidence type="ECO:0000256" key="2">
    <source>
        <dbReference type="ARBA" id="ARBA00022801"/>
    </source>
</evidence>
<dbReference type="EMBL" id="CAJRAF010000001">
    <property type="protein sequence ID" value="CAG4990887.1"/>
    <property type="molecule type" value="Genomic_DNA"/>
</dbReference>
<dbReference type="Pfam" id="PF01522">
    <property type="entry name" value="Polysacc_deac_1"/>
    <property type="match status" value="1"/>
</dbReference>
<dbReference type="Gene3D" id="3.20.20.370">
    <property type="entry name" value="Glycoside hydrolase/deacetylase"/>
    <property type="match status" value="1"/>
</dbReference>
<name>A0A916J7U1_9BACT</name>
<gene>
    <name evidence="4" type="ORF">DYBT9275_00633</name>
</gene>
<accession>A0A916J7U1</accession>
<dbReference type="GO" id="GO:0005975">
    <property type="term" value="P:carbohydrate metabolic process"/>
    <property type="evidence" value="ECO:0007669"/>
    <property type="project" value="InterPro"/>
</dbReference>
<keyword evidence="1" id="KW-0479">Metal-binding</keyword>
<dbReference type="GO" id="GO:0016810">
    <property type="term" value="F:hydrolase activity, acting on carbon-nitrogen (but not peptide) bonds"/>
    <property type="evidence" value="ECO:0007669"/>
    <property type="project" value="InterPro"/>
</dbReference>
<sequence length="311" mass="36115">MKIFIWVGLFMGSICQLYAQERSVAVTIDDVPQVNVYHQLGKTFSLLTRLDSLNIPVAIFINEDKLNQTADFEGNKALLAQWISRPGITVGNHSYAHLNYADVGYEIFTEDIVKGERVTRELAEKFHKPLKYFRFPFNSMGNDSLQHKKMAGFLESKGYLNTPYTVESEDWMYDMLYNDALARRDLAYAESVGKQYVEMTIKLFDHFDSLAVARYGRPVKQIYLCHDNLLNARYLDKIVNGLKTKGYTFISLDEALTDGIYKSKEYYYGRAGFSWIYRYVQDPVRRKTMVRTEPVNLPAQQAYEELIKRNK</sequence>
<evidence type="ECO:0000313" key="4">
    <source>
        <dbReference type="EMBL" id="CAG4990887.1"/>
    </source>
</evidence>
<dbReference type="AlphaFoldDB" id="A0A916J7U1"/>
<dbReference type="RefSeq" id="WP_229252610.1">
    <property type="nucleotide sequence ID" value="NZ_CAJRAF010000001.1"/>
</dbReference>
<comment type="caution">
    <text evidence="4">The sequence shown here is derived from an EMBL/GenBank/DDBJ whole genome shotgun (WGS) entry which is preliminary data.</text>
</comment>
<dbReference type="GO" id="GO:0046872">
    <property type="term" value="F:metal ion binding"/>
    <property type="evidence" value="ECO:0007669"/>
    <property type="project" value="UniProtKB-KW"/>
</dbReference>
<dbReference type="InterPro" id="IPR011330">
    <property type="entry name" value="Glyco_hydro/deAcase_b/a-brl"/>
</dbReference>
<dbReference type="GO" id="GO:0016020">
    <property type="term" value="C:membrane"/>
    <property type="evidence" value="ECO:0007669"/>
    <property type="project" value="TreeGrafter"/>
</dbReference>